<dbReference type="PANTHER" id="PTHR47505">
    <property type="entry name" value="DNA UTILIZATION PROTEIN YHGH"/>
    <property type="match status" value="1"/>
</dbReference>
<dbReference type="CDD" id="cd06223">
    <property type="entry name" value="PRTases_typeI"/>
    <property type="match status" value="1"/>
</dbReference>
<evidence type="ECO:0000313" key="2">
    <source>
        <dbReference type="EMBL" id="MFC0212913.1"/>
    </source>
</evidence>
<proteinExistence type="inferred from homology"/>
<comment type="caution">
    <text evidence="2">The sequence shown here is derived from an EMBL/GenBank/DDBJ whole genome shotgun (WGS) entry which is preliminary data.</text>
</comment>
<dbReference type="InterPro" id="IPR051910">
    <property type="entry name" value="ComF/GntX_DNA_util-trans"/>
</dbReference>
<dbReference type="Gene3D" id="3.40.50.2020">
    <property type="match status" value="1"/>
</dbReference>
<name>A0ABV6DJW4_9BACL</name>
<organism evidence="2 3">
    <name type="scientific">Paenibacillus chartarius</name>
    <dbReference type="NCBI Taxonomy" id="747481"/>
    <lineage>
        <taxon>Bacteria</taxon>
        <taxon>Bacillati</taxon>
        <taxon>Bacillota</taxon>
        <taxon>Bacilli</taxon>
        <taxon>Bacillales</taxon>
        <taxon>Paenibacillaceae</taxon>
        <taxon>Paenibacillus</taxon>
    </lineage>
</organism>
<sequence length="274" mass="31017">MLQQRGQGTIRNRLQGWANRLTSLLGPVSSICRYCSNTYNSDANGKSERPIPIRGLCASCRRSISWIRDMDVKCSVCGRFETCPDCSRRGVRHFLRNRSAVRYDEEMKAWLARYKYRGDERLGELLGEILLQAYRLHLQADADEGIEAGHALLTYVPISEARRLDRGFNQAEQLARVVGRHTGLHVVSLLQRNRHTEKQSLKSRGERVKDMRGLFSVHDEGRSLLQSLQADRSAADMRIYIVDDVYTTGSTLDACSEAIRKCTAVQLCGLALAR</sequence>
<evidence type="ECO:0000313" key="3">
    <source>
        <dbReference type="Proteomes" id="UP001589776"/>
    </source>
</evidence>
<evidence type="ECO:0000256" key="1">
    <source>
        <dbReference type="ARBA" id="ARBA00008007"/>
    </source>
</evidence>
<dbReference type="InterPro" id="IPR029057">
    <property type="entry name" value="PRTase-like"/>
</dbReference>
<comment type="similarity">
    <text evidence="1">Belongs to the ComF/GntX family.</text>
</comment>
<accession>A0ABV6DJW4</accession>
<dbReference type="InterPro" id="IPR000836">
    <property type="entry name" value="PRTase_dom"/>
</dbReference>
<dbReference type="Proteomes" id="UP001589776">
    <property type="component" value="Unassembled WGS sequence"/>
</dbReference>
<protein>
    <submittedName>
        <fullName evidence="2">ComF family protein</fullName>
    </submittedName>
</protein>
<reference evidence="2 3" key="1">
    <citation type="submission" date="2024-09" db="EMBL/GenBank/DDBJ databases">
        <authorList>
            <person name="Sun Q."/>
            <person name="Mori K."/>
        </authorList>
    </citation>
    <scope>NUCLEOTIDE SEQUENCE [LARGE SCALE GENOMIC DNA]</scope>
    <source>
        <strain evidence="2 3">CCM 7759</strain>
    </source>
</reference>
<dbReference type="PANTHER" id="PTHR47505:SF1">
    <property type="entry name" value="DNA UTILIZATION PROTEIN YHGH"/>
    <property type="match status" value="1"/>
</dbReference>
<dbReference type="EMBL" id="JBHLWN010000041">
    <property type="protein sequence ID" value="MFC0212913.1"/>
    <property type="molecule type" value="Genomic_DNA"/>
</dbReference>
<dbReference type="RefSeq" id="WP_377470149.1">
    <property type="nucleotide sequence ID" value="NZ_JBHLWN010000041.1"/>
</dbReference>
<gene>
    <name evidence="2" type="ORF">ACFFK0_10610</name>
</gene>
<dbReference type="SUPFAM" id="SSF53271">
    <property type="entry name" value="PRTase-like"/>
    <property type="match status" value="1"/>
</dbReference>
<keyword evidence="3" id="KW-1185">Reference proteome</keyword>